<dbReference type="eggNOG" id="KOG1515">
    <property type="taxonomic scope" value="Eukaryota"/>
</dbReference>
<accession>A0A0A0KUP0</accession>
<protein>
    <recommendedName>
        <fullName evidence="2">Alpha/beta hydrolase fold-3 domain-containing protein</fullName>
    </recommendedName>
</protein>
<comment type="similarity">
    <text evidence="1">Belongs to the 'GDXG' lipolytic enzyme family.</text>
</comment>
<dbReference type="GO" id="GO:0009860">
    <property type="term" value="P:pollen tube growth"/>
    <property type="evidence" value="ECO:0000318"/>
    <property type="project" value="GO_Central"/>
</dbReference>
<feature type="domain" description="Alpha/beta hydrolase fold-3" evidence="2">
    <location>
        <begin position="88"/>
        <end position="309"/>
    </location>
</feature>
<dbReference type="Proteomes" id="UP000029981">
    <property type="component" value="Chromosome 5"/>
</dbReference>
<evidence type="ECO:0000313" key="3">
    <source>
        <dbReference type="EMBL" id="KGN52609.1"/>
    </source>
</evidence>
<dbReference type="PANTHER" id="PTHR23024">
    <property type="entry name" value="ARYLACETAMIDE DEACETYLASE"/>
    <property type="match status" value="1"/>
</dbReference>
<dbReference type="GO" id="GO:0052689">
    <property type="term" value="F:carboxylic ester hydrolase activity"/>
    <property type="evidence" value="ECO:0000318"/>
    <property type="project" value="GO_Central"/>
</dbReference>
<dbReference type="STRING" id="3659.A0A0A0KUP0"/>
<gene>
    <name evidence="3" type="ORF">Csa_5G647320</name>
</gene>
<keyword evidence="4" id="KW-1185">Reference proteome</keyword>
<evidence type="ECO:0000313" key="4">
    <source>
        <dbReference type="Proteomes" id="UP000029981"/>
    </source>
</evidence>
<dbReference type="OMA" id="ANSMAYD"/>
<sequence length="339" mass="38333">MERLPFKFRILLYFFSFASFISRRSNVTVNRFLMSLFDPKYSASSKPRHGVSTYDVVFDPSHNLWFRLFLPSSSSSTDNNNVTDLPVIVYYHGGGFVFFSANSMAYDDLCRRLARELRVAVVSVNYRLSPEHRCPIPYEDGFDALKYLDGMDLDGGGFPVKLDVSRCFLAGDSAGGNLAHHVAVRAGGHNFKKLKIKGIIAIQPFFGGEERVESEIKFSKSPMLNLEQADWYWKAFLPKGCDRNHPAVHVFGPSGGDEISKVKFPTTLLILGGKDQLGDWGKKYYEWLKDECGKEVDLVEYPNAIHGFYVVPELKDSSLLIKDMNDFIHKIIGKLKIEG</sequence>
<dbReference type="Gene3D" id="3.40.50.1820">
    <property type="entry name" value="alpha/beta hydrolase"/>
    <property type="match status" value="1"/>
</dbReference>
<dbReference type="Pfam" id="PF07859">
    <property type="entry name" value="Abhydrolase_3"/>
    <property type="match status" value="1"/>
</dbReference>
<dbReference type="MEROPS" id="S09.A10"/>
<dbReference type="KEGG" id="csv:101219808"/>
<reference evidence="3 4" key="3">
    <citation type="journal article" date="2010" name="BMC Genomics">
        <title>Transcriptome sequencing and comparative analysis of cucumber flowers with different sex types.</title>
        <authorList>
            <person name="Guo S."/>
            <person name="Zheng Y."/>
            <person name="Joung J.G."/>
            <person name="Liu S."/>
            <person name="Zhang Z."/>
            <person name="Crasta O.R."/>
            <person name="Sobral B.W."/>
            <person name="Xu Y."/>
            <person name="Huang S."/>
            <person name="Fei Z."/>
        </authorList>
    </citation>
    <scope>NUCLEOTIDE SEQUENCE [LARGE SCALE GENOMIC DNA]</scope>
    <source>
        <strain evidence="4">cv. 9930</strain>
    </source>
</reference>
<dbReference type="PANTHER" id="PTHR23024:SF434">
    <property type="entry name" value="ALPHA_BETA HYDROLASE FOLD-3 DOMAIN-CONTAINING PROTEIN"/>
    <property type="match status" value="1"/>
</dbReference>
<reference evidence="3 4" key="2">
    <citation type="journal article" date="2009" name="PLoS ONE">
        <title>An integrated genetic and cytogenetic map of the cucumber genome.</title>
        <authorList>
            <person name="Ren Y."/>
            <person name="Zhang Z."/>
            <person name="Liu J."/>
            <person name="Staub J.E."/>
            <person name="Han Y."/>
            <person name="Cheng Z."/>
            <person name="Li X."/>
            <person name="Lu J."/>
            <person name="Miao H."/>
            <person name="Kang H."/>
            <person name="Xie B."/>
            <person name="Gu X."/>
            <person name="Wang X."/>
            <person name="Du Y."/>
            <person name="Jin W."/>
            <person name="Huang S."/>
        </authorList>
    </citation>
    <scope>NUCLEOTIDE SEQUENCE [LARGE SCALE GENOMIC DNA]</scope>
    <source>
        <strain evidence="4">cv. 9930</strain>
    </source>
</reference>
<dbReference type="Gramene" id="KGN52609">
    <property type="protein sequence ID" value="KGN52609"/>
    <property type="gene ID" value="Csa_5G647320"/>
</dbReference>
<evidence type="ECO:0000256" key="1">
    <source>
        <dbReference type="ARBA" id="ARBA00010515"/>
    </source>
</evidence>
<dbReference type="InterPro" id="IPR013094">
    <property type="entry name" value="AB_hydrolase_3"/>
</dbReference>
<dbReference type="EMBL" id="CM002926">
    <property type="protein sequence ID" value="KGN52609.1"/>
    <property type="molecule type" value="Genomic_DNA"/>
</dbReference>
<dbReference type="OrthoDB" id="408631at2759"/>
<proteinExistence type="inferred from homology"/>
<dbReference type="AlphaFoldDB" id="A0A0A0KUP0"/>
<reference evidence="3 4" key="1">
    <citation type="journal article" date="2009" name="Nat. Genet.">
        <title>The genome of the cucumber, Cucumis sativus L.</title>
        <authorList>
            <person name="Huang S."/>
            <person name="Li R."/>
            <person name="Zhang Z."/>
            <person name="Li L."/>
            <person name="Gu X."/>
            <person name="Fan W."/>
            <person name="Lucas W.J."/>
            <person name="Wang X."/>
            <person name="Xie B."/>
            <person name="Ni P."/>
            <person name="Ren Y."/>
            <person name="Zhu H."/>
            <person name="Li J."/>
            <person name="Lin K."/>
            <person name="Jin W."/>
            <person name="Fei Z."/>
            <person name="Li G."/>
            <person name="Staub J."/>
            <person name="Kilian A."/>
            <person name="van der Vossen E.A."/>
            <person name="Wu Y."/>
            <person name="Guo J."/>
            <person name="He J."/>
            <person name="Jia Z."/>
            <person name="Ren Y."/>
            <person name="Tian G."/>
            <person name="Lu Y."/>
            <person name="Ruan J."/>
            <person name="Qian W."/>
            <person name="Wang M."/>
            <person name="Huang Q."/>
            <person name="Li B."/>
            <person name="Xuan Z."/>
            <person name="Cao J."/>
            <person name="Asan"/>
            <person name="Wu Z."/>
            <person name="Zhang J."/>
            <person name="Cai Q."/>
            <person name="Bai Y."/>
            <person name="Zhao B."/>
            <person name="Han Y."/>
            <person name="Li Y."/>
            <person name="Li X."/>
            <person name="Wang S."/>
            <person name="Shi Q."/>
            <person name="Liu S."/>
            <person name="Cho W.K."/>
            <person name="Kim J.Y."/>
            <person name="Xu Y."/>
            <person name="Heller-Uszynska K."/>
            <person name="Miao H."/>
            <person name="Cheng Z."/>
            <person name="Zhang S."/>
            <person name="Wu J."/>
            <person name="Yang Y."/>
            <person name="Kang H."/>
            <person name="Li M."/>
            <person name="Liang H."/>
            <person name="Ren X."/>
            <person name="Shi Z."/>
            <person name="Wen M."/>
            <person name="Jian M."/>
            <person name="Yang H."/>
            <person name="Zhang G."/>
            <person name="Yang Z."/>
            <person name="Chen R."/>
            <person name="Liu S."/>
            <person name="Li J."/>
            <person name="Ma L."/>
            <person name="Liu H."/>
            <person name="Zhou Y."/>
            <person name="Zhao J."/>
            <person name="Fang X."/>
            <person name="Li G."/>
            <person name="Fang L."/>
            <person name="Li Y."/>
            <person name="Liu D."/>
            <person name="Zheng H."/>
            <person name="Zhang Y."/>
            <person name="Qin N."/>
            <person name="Li Z."/>
            <person name="Yang G."/>
            <person name="Yang S."/>
            <person name="Bolund L."/>
            <person name="Kristiansen K."/>
            <person name="Zheng H."/>
            <person name="Li S."/>
            <person name="Zhang X."/>
            <person name="Yang H."/>
            <person name="Wang J."/>
            <person name="Sun R."/>
            <person name="Zhang B."/>
            <person name="Jiang S."/>
            <person name="Wang J."/>
            <person name="Du Y."/>
            <person name="Li S."/>
        </authorList>
    </citation>
    <scope>NUCLEOTIDE SEQUENCE [LARGE SCALE GENOMIC DNA]</scope>
    <source>
        <strain evidence="4">cv. 9930</strain>
    </source>
</reference>
<dbReference type="InterPro" id="IPR050466">
    <property type="entry name" value="Carboxylest/Gibb_receptor"/>
</dbReference>
<name>A0A0A0KUP0_CUCSA</name>
<dbReference type="SUPFAM" id="SSF53474">
    <property type="entry name" value="alpha/beta-Hydrolases"/>
    <property type="match status" value="1"/>
</dbReference>
<reference evidence="3 4" key="4">
    <citation type="journal article" date="2011" name="BMC Genomics">
        <title>RNA-Seq improves annotation of protein-coding genes in the cucumber genome.</title>
        <authorList>
            <person name="Li Z."/>
            <person name="Zhang Z."/>
            <person name="Yan P."/>
            <person name="Huang S."/>
            <person name="Fei Z."/>
            <person name="Lin K."/>
        </authorList>
    </citation>
    <scope>NUCLEOTIDE SEQUENCE [LARGE SCALE GENOMIC DNA]</scope>
    <source>
        <strain evidence="4">cv. 9930</strain>
    </source>
</reference>
<dbReference type="InterPro" id="IPR029058">
    <property type="entry name" value="AB_hydrolase_fold"/>
</dbReference>
<evidence type="ECO:0000259" key="2">
    <source>
        <dbReference type="Pfam" id="PF07859"/>
    </source>
</evidence>
<organism evidence="3 4">
    <name type="scientific">Cucumis sativus</name>
    <name type="common">Cucumber</name>
    <dbReference type="NCBI Taxonomy" id="3659"/>
    <lineage>
        <taxon>Eukaryota</taxon>
        <taxon>Viridiplantae</taxon>
        <taxon>Streptophyta</taxon>
        <taxon>Embryophyta</taxon>
        <taxon>Tracheophyta</taxon>
        <taxon>Spermatophyta</taxon>
        <taxon>Magnoliopsida</taxon>
        <taxon>eudicotyledons</taxon>
        <taxon>Gunneridae</taxon>
        <taxon>Pentapetalae</taxon>
        <taxon>rosids</taxon>
        <taxon>fabids</taxon>
        <taxon>Cucurbitales</taxon>
        <taxon>Cucurbitaceae</taxon>
        <taxon>Benincaseae</taxon>
        <taxon>Cucumis</taxon>
    </lineage>
</organism>